<dbReference type="AlphaFoldDB" id="A0A1M5F4J5"/>
<reference evidence="3 4" key="1">
    <citation type="submission" date="2016-11" db="EMBL/GenBank/DDBJ databases">
        <authorList>
            <person name="Jaros S."/>
            <person name="Januszkiewicz K."/>
            <person name="Wedrychowicz H."/>
        </authorList>
    </citation>
    <scope>NUCLEOTIDE SEQUENCE [LARGE SCALE GENOMIC DNA]</scope>
    <source>
        <strain evidence="3 4">DSM 21986</strain>
    </source>
</reference>
<sequence>MNYSIKLFTALGIIGLLMGGVTPASAQQAEGEWISLFDGRTLNNWQASENPETFSVEDGLIKVDGPRAHLFYNGPVNDSIGYTTWDNGNDFKNFEFMADVKTTEGSNSGIYFHTEYQEEGWPEKGYEVQVNNTHDDPRKTASLYAIKDVMNDAPARDGEWFTMYIKVEDRDITIKVDGETMIEYTEPEEVDREGRVLDSGTFALQGHDPESVVYYKNIKVKPID</sequence>
<dbReference type="Proteomes" id="UP000184041">
    <property type="component" value="Unassembled WGS sequence"/>
</dbReference>
<organism evidence="3 4">
    <name type="scientific">Fodinibius roseus</name>
    <dbReference type="NCBI Taxonomy" id="1194090"/>
    <lineage>
        <taxon>Bacteria</taxon>
        <taxon>Pseudomonadati</taxon>
        <taxon>Balneolota</taxon>
        <taxon>Balneolia</taxon>
        <taxon>Balneolales</taxon>
        <taxon>Balneolaceae</taxon>
        <taxon>Fodinibius</taxon>
    </lineage>
</organism>
<dbReference type="STRING" id="1194090.SAMN05443144_11461"/>
<evidence type="ECO:0000313" key="4">
    <source>
        <dbReference type="Proteomes" id="UP000184041"/>
    </source>
</evidence>
<feature type="signal peptide" evidence="1">
    <location>
        <begin position="1"/>
        <end position="26"/>
    </location>
</feature>
<evidence type="ECO:0000256" key="1">
    <source>
        <dbReference type="SAM" id="SignalP"/>
    </source>
</evidence>
<gene>
    <name evidence="3" type="ORF">SAMN05443144_11461</name>
</gene>
<dbReference type="Pfam" id="PF06439">
    <property type="entry name" value="3keto-disac_hyd"/>
    <property type="match status" value="1"/>
</dbReference>
<dbReference type="EMBL" id="FQUS01000014">
    <property type="protein sequence ID" value="SHF86447.1"/>
    <property type="molecule type" value="Genomic_DNA"/>
</dbReference>
<accession>A0A1M5F4J5</accession>
<feature type="chain" id="PRO_5009910054" description="3-keto-alpha-glucoside-1,2-lyase/3-keto-2-hydroxy-glucal hydratase domain-containing protein" evidence="1">
    <location>
        <begin position="27"/>
        <end position="224"/>
    </location>
</feature>
<evidence type="ECO:0000259" key="2">
    <source>
        <dbReference type="Pfam" id="PF06439"/>
    </source>
</evidence>
<feature type="domain" description="3-keto-alpha-glucoside-1,2-lyase/3-keto-2-hydroxy-glucal hydratase" evidence="2">
    <location>
        <begin position="32"/>
        <end position="221"/>
    </location>
</feature>
<keyword evidence="4" id="KW-1185">Reference proteome</keyword>
<dbReference type="InterPro" id="IPR010496">
    <property type="entry name" value="AL/BT2_dom"/>
</dbReference>
<dbReference type="GO" id="GO:0016787">
    <property type="term" value="F:hydrolase activity"/>
    <property type="evidence" value="ECO:0007669"/>
    <property type="project" value="InterPro"/>
</dbReference>
<dbReference type="RefSeq" id="WP_434083892.1">
    <property type="nucleotide sequence ID" value="NZ_FQUS01000014.1"/>
</dbReference>
<keyword evidence="1" id="KW-0732">Signal</keyword>
<protein>
    <recommendedName>
        <fullName evidence="2">3-keto-alpha-glucoside-1,2-lyase/3-keto-2-hydroxy-glucal hydratase domain-containing protein</fullName>
    </recommendedName>
</protein>
<name>A0A1M5F4J5_9BACT</name>
<dbReference type="Gene3D" id="2.60.120.560">
    <property type="entry name" value="Exo-inulinase, domain 1"/>
    <property type="match status" value="1"/>
</dbReference>
<evidence type="ECO:0000313" key="3">
    <source>
        <dbReference type="EMBL" id="SHF86447.1"/>
    </source>
</evidence>
<proteinExistence type="predicted"/>